<comment type="caution">
    <text evidence="3">The sequence shown here is derived from an EMBL/GenBank/DDBJ whole genome shotgun (WGS) entry which is preliminary data.</text>
</comment>
<protein>
    <submittedName>
        <fullName evidence="3">Penicillin-binding transpeptidase domain-containing protein</fullName>
    </submittedName>
</protein>
<reference evidence="4" key="1">
    <citation type="journal article" date="2019" name="Int. J. Syst. Evol. Microbiol.">
        <title>The Global Catalogue of Microorganisms (GCM) 10K type strain sequencing project: providing services to taxonomists for standard genome sequencing and annotation.</title>
        <authorList>
            <consortium name="The Broad Institute Genomics Platform"/>
            <consortium name="The Broad Institute Genome Sequencing Center for Infectious Disease"/>
            <person name="Wu L."/>
            <person name="Ma J."/>
        </authorList>
    </citation>
    <scope>NUCLEOTIDE SEQUENCE [LARGE SCALE GENOMIC DNA]</scope>
    <source>
        <strain evidence="4">KCTC 52677</strain>
    </source>
</reference>
<accession>A0ABV7DI54</accession>
<feature type="signal peptide" evidence="1">
    <location>
        <begin position="1"/>
        <end position="30"/>
    </location>
</feature>
<evidence type="ECO:0000259" key="2">
    <source>
        <dbReference type="Pfam" id="PF00905"/>
    </source>
</evidence>
<dbReference type="Pfam" id="PF00905">
    <property type="entry name" value="Transpeptidase"/>
    <property type="match status" value="1"/>
</dbReference>
<feature type="chain" id="PRO_5047106086" evidence="1">
    <location>
        <begin position="31"/>
        <end position="287"/>
    </location>
</feature>
<dbReference type="InterPro" id="IPR012338">
    <property type="entry name" value="Beta-lactam/transpept-like"/>
</dbReference>
<sequence>MTAETALSLRSLSISAGAAASLFLTAPSFAAEPLHIDLAPYAAETEGLKLSFFARDLRTGAEYILEGSDLEKRHTPFSTFKIPNLVIALETGVAPSLQEWREWDEALRPAAGHWPDGWRESQDLGTAFERSSVWYFQDLALEIGGPAYREYLSNWGYGNAAAPDKSDDFWLTGELLISLREQVDYLDALVSGELDVSPATLEALATASGSGEIGGVTLHGKTGSGPDDPANTSGSFSGWYAGYLSRDDAATVVFALHVAGPSFRSIRDFRKDFAIRLLGDVALTSTE</sequence>
<dbReference type="Proteomes" id="UP001595377">
    <property type="component" value="Unassembled WGS sequence"/>
</dbReference>
<dbReference type="RefSeq" id="WP_257312442.1">
    <property type="nucleotide sequence ID" value="NZ_JANFDG010000002.1"/>
</dbReference>
<evidence type="ECO:0000313" key="3">
    <source>
        <dbReference type="EMBL" id="MFC3074622.1"/>
    </source>
</evidence>
<organism evidence="3 4">
    <name type="scientific">Shinella pollutisoli</name>
    <dbReference type="NCBI Taxonomy" id="2250594"/>
    <lineage>
        <taxon>Bacteria</taxon>
        <taxon>Pseudomonadati</taxon>
        <taxon>Pseudomonadota</taxon>
        <taxon>Alphaproteobacteria</taxon>
        <taxon>Hyphomicrobiales</taxon>
        <taxon>Rhizobiaceae</taxon>
        <taxon>Shinella</taxon>
    </lineage>
</organism>
<gene>
    <name evidence="3" type="ORF">ACFOHH_16035</name>
</gene>
<evidence type="ECO:0000256" key="1">
    <source>
        <dbReference type="SAM" id="SignalP"/>
    </source>
</evidence>
<dbReference type="InterPro" id="IPR001460">
    <property type="entry name" value="PCN-bd_Tpept"/>
</dbReference>
<proteinExistence type="predicted"/>
<keyword evidence="4" id="KW-1185">Reference proteome</keyword>
<evidence type="ECO:0000313" key="4">
    <source>
        <dbReference type="Proteomes" id="UP001595377"/>
    </source>
</evidence>
<dbReference type="Gene3D" id="3.40.710.10">
    <property type="entry name" value="DD-peptidase/beta-lactamase superfamily"/>
    <property type="match status" value="1"/>
</dbReference>
<dbReference type="SUPFAM" id="SSF56601">
    <property type="entry name" value="beta-lactamase/transpeptidase-like"/>
    <property type="match status" value="1"/>
</dbReference>
<feature type="domain" description="Penicillin-binding protein transpeptidase" evidence="2">
    <location>
        <begin position="65"/>
        <end position="262"/>
    </location>
</feature>
<dbReference type="EMBL" id="JBHRSP010000024">
    <property type="protein sequence ID" value="MFC3074622.1"/>
    <property type="molecule type" value="Genomic_DNA"/>
</dbReference>
<keyword evidence="1" id="KW-0732">Signal</keyword>
<name>A0ABV7DI54_9HYPH</name>